<keyword evidence="5" id="KW-1185">Reference proteome</keyword>
<dbReference type="AlphaFoldDB" id="A0A316E149"/>
<reference evidence="3 4" key="1">
    <citation type="submission" date="2018-05" db="EMBL/GenBank/DDBJ databases">
        <title>Genomic Encyclopedia of Archaeal and Bacterial Type Strains, Phase II (KMG-II): from individual species to whole genera.</title>
        <authorList>
            <person name="Goeker M."/>
        </authorList>
    </citation>
    <scope>NUCLEOTIDE SEQUENCE [LARGE SCALE GENOMIC DNA]</scope>
    <source>
        <strain evidence="3 4">DSM 23514</strain>
    </source>
</reference>
<dbReference type="EMBL" id="QGGQ01000007">
    <property type="protein sequence ID" value="PWK22493.1"/>
    <property type="molecule type" value="Genomic_DNA"/>
</dbReference>
<evidence type="ECO:0000313" key="5">
    <source>
        <dbReference type="Proteomes" id="UP000651837"/>
    </source>
</evidence>
<dbReference type="Proteomes" id="UP000651837">
    <property type="component" value="Unassembled WGS sequence"/>
</dbReference>
<evidence type="ECO:0000313" key="3">
    <source>
        <dbReference type="EMBL" id="PWK22493.1"/>
    </source>
</evidence>
<evidence type="ECO:0000313" key="2">
    <source>
        <dbReference type="EMBL" id="MBD1261701.1"/>
    </source>
</evidence>
<dbReference type="EMBL" id="JACWLN010000006">
    <property type="protein sequence ID" value="MBD1261701.1"/>
    <property type="molecule type" value="Genomic_DNA"/>
</dbReference>
<feature type="region of interest" description="Disordered" evidence="1">
    <location>
        <begin position="244"/>
        <end position="271"/>
    </location>
</feature>
<proteinExistence type="predicted"/>
<dbReference type="OrthoDB" id="649431at2"/>
<dbReference type="Proteomes" id="UP000245667">
    <property type="component" value="Unassembled WGS sequence"/>
</dbReference>
<comment type="caution">
    <text evidence="3">The sequence shown here is derived from an EMBL/GenBank/DDBJ whole genome shotgun (WGS) entry which is preliminary data.</text>
</comment>
<organism evidence="3 4">
    <name type="scientific">Maribacter polysiphoniae</name>
    <dbReference type="NCBI Taxonomy" id="429344"/>
    <lineage>
        <taxon>Bacteria</taxon>
        <taxon>Pseudomonadati</taxon>
        <taxon>Bacteroidota</taxon>
        <taxon>Flavobacteriia</taxon>
        <taxon>Flavobacteriales</taxon>
        <taxon>Flavobacteriaceae</taxon>
        <taxon>Maribacter</taxon>
    </lineage>
</organism>
<reference evidence="2 5" key="2">
    <citation type="submission" date="2020-07" db="EMBL/GenBank/DDBJ databases">
        <title>The draft genome sequence of Maribacter polysiphoniae KCTC 22021.</title>
        <authorList>
            <person name="Mu L."/>
        </authorList>
    </citation>
    <scope>NUCLEOTIDE SEQUENCE [LARGE SCALE GENOMIC DNA]</scope>
    <source>
        <strain evidence="2 5">KCTC 22021</strain>
    </source>
</reference>
<name>A0A316E149_9FLAO</name>
<protein>
    <submittedName>
        <fullName evidence="3">Uncharacterized protein</fullName>
    </submittedName>
</protein>
<dbReference type="RefSeq" id="WP_109652131.1">
    <property type="nucleotide sequence ID" value="NZ_JACWLN010000006.1"/>
</dbReference>
<evidence type="ECO:0000256" key="1">
    <source>
        <dbReference type="SAM" id="MobiDB-lite"/>
    </source>
</evidence>
<accession>A0A316E149</accession>
<gene>
    <name evidence="2" type="ORF">HZY62_13940</name>
    <name evidence="3" type="ORF">LX92_02967</name>
</gene>
<evidence type="ECO:0000313" key="4">
    <source>
        <dbReference type="Proteomes" id="UP000245667"/>
    </source>
</evidence>
<sequence length="271" mass="31054">MEIKEVELIVFSIKRNDDSLLYMKFYKTGTIIRQGVAAAPQVQSSGIGFNKDKKYFRTLISLIPGNLLDRPLAHEDNIVNDKVEYVIAFYAASDNGFTEEQAHWTKSTGVRFLLDSKSSTGNEMLSFVERFTMQAVALTDEWYFDIMMKGHFDMQSPLLTKNDVITVPKAKEEKERDYQNYIAQSVSKINGDWTVQPYLDDKVYLGADQKQYAPRIDTSTGNFRILFFPKELSGLQMNFPIAKKPKRKKANIDKPKGKPHSQSLSKKLRLL</sequence>